<dbReference type="SMART" id="SM00444">
    <property type="entry name" value="GYF"/>
    <property type="match status" value="1"/>
</dbReference>
<accession>A0A2U1P3D7</accession>
<evidence type="ECO:0000313" key="4">
    <source>
        <dbReference type="Proteomes" id="UP000245207"/>
    </source>
</evidence>
<dbReference type="STRING" id="35608.A0A2U1P3D7"/>
<evidence type="ECO:0000313" key="3">
    <source>
        <dbReference type="EMBL" id="PWA80281.1"/>
    </source>
</evidence>
<gene>
    <name evidence="3" type="ORF">CTI12_AA199720</name>
</gene>
<feature type="region of interest" description="Disordered" evidence="1">
    <location>
        <begin position="1503"/>
        <end position="1525"/>
    </location>
</feature>
<feature type="compositionally biased region" description="Polar residues" evidence="1">
    <location>
        <begin position="414"/>
        <end position="428"/>
    </location>
</feature>
<dbReference type="InterPro" id="IPR035445">
    <property type="entry name" value="GYF-like_dom_sf"/>
</dbReference>
<feature type="region of interest" description="Disordered" evidence="1">
    <location>
        <begin position="21"/>
        <end position="282"/>
    </location>
</feature>
<dbReference type="Gene3D" id="3.30.1490.40">
    <property type="match status" value="1"/>
</dbReference>
<comment type="caution">
    <text evidence="3">The sequence shown here is derived from an EMBL/GenBank/DDBJ whole genome shotgun (WGS) entry which is preliminary data.</text>
</comment>
<dbReference type="PROSITE" id="PS50829">
    <property type="entry name" value="GYF"/>
    <property type="match status" value="1"/>
</dbReference>
<feature type="compositionally biased region" description="Polar residues" evidence="1">
    <location>
        <begin position="268"/>
        <end position="277"/>
    </location>
</feature>
<feature type="compositionally biased region" description="Basic and acidic residues" evidence="1">
    <location>
        <begin position="1185"/>
        <end position="1199"/>
    </location>
</feature>
<dbReference type="PANTHER" id="PTHR46992">
    <property type="entry name" value="GYF DOMAIN-CONTAINING PROTEIN"/>
    <property type="match status" value="1"/>
</dbReference>
<keyword evidence="4" id="KW-1185">Reference proteome</keyword>
<feature type="compositionally biased region" description="Basic and acidic residues" evidence="1">
    <location>
        <begin position="79"/>
        <end position="114"/>
    </location>
</feature>
<evidence type="ECO:0000256" key="1">
    <source>
        <dbReference type="SAM" id="MobiDB-lite"/>
    </source>
</evidence>
<sequence>MADGSSSKLNRPDDLKLVHKVQANDDDKVMGSLDDSKDHGALDSSIPLSPQWLYAKPNETKMEMRAPSSLSLGSSADSNVKERRPDVTDDKKDWRKVGGETESARRWREEERETGLLGRRERRKPDRRVDAGRETTDTRIQPSNDRWNDAGNRSSGLEGRRDGKWSSRWGPDEKEKDARTERKIDAEKEDGHGDTQTHSSITKSLSERDPDSRDKWRPRHRMEANSTGPGSTRAAPGFGQEKGRTEGSYTGFTIGRGRSSGTAARPSSAGSIGNNENAPGKPGLTTGMFVYPRAKLLDIYRTQKLDPSFVTMTDKITQVPPLTQVTAVEPLAFVSPDKEEEAILGDIWKGEITDSEVSYNSSAKFGSAENISDAEDFGPTTEKEGNLKLVKEVVDPNRRTDQADPESALLLNGPKTNLTGGQDSSWNGEQRVPEMISGMESYQGITTGHESGIIGSNNDNASKIKVTDSAYVKNQRFDDLRPSSAFDINAELPNDSNSLFSKPSSEQYWTGNMQPLKSSINKHLASSIPPEELSLFYRDPQGEIQGPFLGVDIISWFEQGFFGAELPVRVLDAPEGTPFEELGAVMPHLTATLNYPTQDGTSPNMDNSGAYNGELDNGIAVPASVSEMVIGTDDSHWQLAGNNGLPTNTQLRMSEFENPSHLSYSEGQGFHDEEIVFPGRPSSSNDITGNSLRGAGAGSGNYVNHIAHNDLTEAVTHNQNDNRMHPFGLLLSELEGSSLRNDQASKTPFTGGIQQQLTNPVGGGAAPFDVISDSAYRRNTLPESNLYQDAFDVRQLSHIDQEANHFDLAEKLRSQHIQQQLLQQHNLLSAPHLNEPMLDQISRRNSINQQQLGGHTGQDLEHFLALQLQQQQQQQQQRQMQLQQSQQLLPQQFHQHQMLLKDQQSRQQMMLEQLVQNQMDGRGRSRNDDVRSNNALDEILLKHQIFTELQHRSQLQQRQVDPSIEHLIQAKYGQIPHQGQSNELFELMARAKHGQMSSLEHQMLQREQLQGRQLPMALRQRVEMEEERQLASAWSLDAGRSNVGLHRASSASEFYQQQQRPSHEDLSHMERNLSMHERIQRGLYDPNMLPYERSLSMPGGGPGMNADVLNSLARAQNTDIQDSAARLHHVNQVGRFPSSVLNHQSQHPLAPDTYRPSHLDMMEGHNGQISNDWMESRIQQLHVDNERQKRDMETRRNPEDPSLWMSAGTSDDTSKRLLMELLHQKQANQPTEPLSINSGIPFERRPHSFNISDQQVGLNENHPFAVGSYGSSAGASMDETILGYKGAGSLREDNPLFGVNGSSQAVYTNPMEQEFLAMEEKRRLVKDEGSIMKGRSSETQEIMAQQSGITTLDHSGMPVNALGRHNSLGIGGFYNDNVGPIDSFSGEVKERMTVTSNRPENILLKRPPVSRAASSHDALSELAPNLDVRGRTTPSMISPEGGRRESGGNLSNQVIENTAASNKDVRFRRTSSYSDADVSETASFSEMLKSNAKKAAPLPDAATVLESADGQGGKTGKKKGKKGRQIDPALLGFKVTSNRIMMGEIQRIDD</sequence>
<dbReference type="EMBL" id="PKPP01001743">
    <property type="protein sequence ID" value="PWA80281.1"/>
    <property type="molecule type" value="Genomic_DNA"/>
</dbReference>
<evidence type="ECO:0000259" key="2">
    <source>
        <dbReference type="PROSITE" id="PS50829"/>
    </source>
</evidence>
<dbReference type="InterPro" id="IPR003169">
    <property type="entry name" value="GYF"/>
</dbReference>
<organism evidence="3 4">
    <name type="scientific">Artemisia annua</name>
    <name type="common">Sweet wormwood</name>
    <dbReference type="NCBI Taxonomy" id="35608"/>
    <lineage>
        <taxon>Eukaryota</taxon>
        <taxon>Viridiplantae</taxon>
        <taxon>Streptophyta</taxon>
        <taxon>Embryophyta</taxon>
        <taxon>Tracheophyta</taxon>
        <taxon>Spermatophyta</taxon>
        <taxon>Magnoliopsida</taxon>
        <taxon>eudicotyledons</taxon>
        <taxon>Gunneridae</taxon>
        <taxon>Pentapetalae</taxon>
        <taxon>asterids</taxon>
        <taxon>campanulids</taxon>
        <taxon>Asterales</taxon>
        <taxon>Asteraceae</taxon>
        <taxon>Asteroideae</taxon>
        <taxon>Anthemideae</taxon>
        <taxon>Artemisiinae</taxon>
        <taxon>Artemisia</taxon>
    </lineage>
</organism>
<dbReference type="Pfam" id="PF02213">
    <property type="entry name" value="GYF"/>
    <property type="match status" value="1"/>
</dbReference>
<feature type="region of interest" description="Disordered" evidence="1">
    <location>
        <begin position="1185"/>
        <end position="1209"/>
    </location>
</feature>
<dbReference type="CDD" id="cd00072">
    <property type="entry name" value="GYF"/>
    <property type="match status" value="1"/>
</dbReference>
<dbReference type="SUPFAM" id="SSF55277">
    <property type="entry name" value="GYF domain"/>
    <property type="match status" value="1"/>
</dbReference>
<feature type="compositionally biased region" description="Basic and acidic residues" evidence="1">
    <location>
        <begin position="123"/>
        <end position="137"/>
    </location>
</feature>
<feature type="region of interest" description="Disordered" evidence="1">
    <location>
        <begin position="1401"/>
        <end position="1451"/>
    </location>
</feature>
<feature type="domain" description="GYF" evidence="2">
    <location>
        <begin position="532"/>
        <end position="583"/>
    </location>
</feature>
<feature type="compositionally biased region" description="Basic and acidic residues" evidence="1">
    <location>
        <begin position="21"/>
        <end position="41"/>
    </location>
</feature>
<name>A0A2U1P3D7_ARTAN</name>
<proteinExistence type="predicted"/>
<dbReference type="OrthoDB" id="6415790at2759"/>
<dbReference type="Proteomes" id="UP000245207">
    <property type="component" value="Unassembled WGS sequence"/>
</dbReference>
<feature type="compositionally biased region" description="Low complexity" evidence="1">
    <location>
        <begin position="68"/>
        <end position="78"/>
    </location>
</feature>
<protein>
    <submittedName>
        <fullName evidence="3">GYF-like protein</fullName>
    </submittedName>
</protein>
<feature type="compositionally biased region" description="Basic and acidic residues" evidence="1">
    <location>
        <begin position="158"/>
        <end position="195"/>
    </location>
</feature>
<feature type="compositionally biased region" description="Basic and acidic residues" evidence="1">
    <location>
        <begin position="205"/>
        <end position="215"/>
    </location>
</feature>
<reference evidence="3 4" key="1">
    <citation type="journal article" date="2018" name="Mol. Plant">
        <title>The genome of Artemisia annua provides insight into the evolution of Asteraceae family and artemisinin biosynthesis.</title>
        <authorList>
            <person name="Shen Q."/>
            <person name="Zhang L."/>
            <person name="Liao Z."/>
            <person name="Wang S."/>
            <person name="Yan T."/>
            <person name="Shi P."/>
            <person name="Liu M."/>
            <person name="Fu X."/>
            <person name="Pan Q."/>
            <person name="Wang Y."/>
            <person name="Lv Z."/>
            <person name="Lu X."/>
            <person name="Zhang F."/>
            <person name="Jiang W."/>
            <person name="Ma Y."/>
            <person name="Chen M."/>
            <person name="Hao X."/>
            <person name="Li L."/>
            <person name="Tang Y."/>
            <person name="Lv G."/>
            <person name="Zhou Y."/>
            <person name="Sun X."/>
            <person name="Brodelius P.E."/>
            <person name="Rose J.K.C."/>
            <person name="Tang K."/>
        </authorList>
    </citation>
    <scope>NUCLEOTIDE SEQUENCE [LARGE SCALE GENOMIC DNA]</scope>
    <source>
        <strain evidence="4">cv. Huhao1</strain>
        <tissue evidence="3">Leaf</tissue>
    </source>
</reference>
<feature type="region of interest" description="Disordered" evidence="1">
    <location>
        <begin position="395"/>
        <end position="428"/>
    </location>
</feature>
<feature type="compositionally biased region" description="Polar residues" evidence="1">
    <location>
        <begin position="138"/>
        <end position="155"/>
    </location>
</feature>
<dbReference type="PANTHER" id="PTHR46992:SF1">
    <property type="entry name" value="GYF DOMAIN-CONTAINING PROTEIN"/>
    <property type="match status" value="1"/>
</dbReference>